<proteinExistence type="predicted"/>
<dbReference type="EMBL" id="AANZ01000014">
    <property type="protein sequence ID" value="EAQ79400.1"/>
    <property type="molecule type" value="Genomic_DNA"/>
</dbReference>
<evidence type="ECO:0000313" key="2">
    <source>
        <dbReference type="Proteomes" id="UP000004358"/>
    </source>
</evidence>
<evidence type="ECO:0000313" key="1">
    <source>
        <dbReference type="EMBL" id="EAQ79400.1"/>
    </source>
</evidence>
<protein>
    <submittedName>
        <fullName evidence="1">Uncharacterized protein</fullName>
    </submittedName>
</protein>
<organism evidence="1 2">
    <name type="scientific">Blastopirellula marina DSM 3645</name>
    <dbReference type="NCBI Taxonomy" id="314230"/>
    <lineage>
        <taxon>Bacteria</taxon>
        <taxon>Pseudomonadati</taxon>
        <taxon>Planctomycetota</taxon>
        <taxon>Planctomycetia</taxon>
        <taxon>Pirellulales</taxon>
        <taxon>Pirellulaceae</taxon>
        <taxon>Blastopirellula</taxon>
    </lineage>
</organism>
<dbReference type="AlphaFoldDB" id="A3ZVQ4"/>
<dbReference type="Proteomes" id="UP000004358">
    <property type="component" value="Unassembled WGS sequence"/>
</dbReference>
<name>A3ZVQ4_9BACT</name>
<dbReference type="STRING" id="314230.DSM3645_02953"/>
<sequence length="20" mass="2416">MIRAEFRQGDPVWIGQPWND</sequence>
<comment type="caution">
    <text evidence="1">The sequence shown here is derived from an EMBL/GenBank/DDBJ whole genome shotgun (WGS) entry which is preliminary data.</text>
</comment>
<dbReference type="HOGENOM" id="CLU_3428116_0_0_0"/>
<gene>
    <name evidence="1" type="ORF">DSM3645_02953</name>
</gene>
<accession>A3ZVQ4</accession>
<reference evidence="1 2" key="1">
    <citation type="submission" date="2006-02" db="EMBL/GenBank/DDBJ databases">
        <authorList>
            <person name="Amann R."/>
            <person name="Ferriera S."/>
            <person name="Johnson J."/>
            <person name="Kravitz S."/>
            <person name="Halpern A."/>
            <person name="Remington K."/>
            <person name="Beeson K."/>
            <person name="Tran B."/>
            <person name="Rogers Y.-H."/>
            <person name="Friedman R."/>
            <person name="Venter J.C."/>
        </authorList>
    </citation>
    <scope>NUCLEOTIDE SEQUENCE [LARGE SCALE GENOMIC DNA]</scope>
    <source>
        <strain evidence="1 2">DSM 3645</strain>
    </source>
</reference>